<gene>
    <name evidence="2" type="ORF">BCR34DRAFT_554946</name>
</gene>
<protein>
    <recommendedName>
        <fullName evidence="1">Heterokaryon incompatibility domain-containing protein</fullName>
    </recommendedName>
</protein>
<reference evidence="2 3" key="1">
    <citation type="submission" date="2016-07" db="EMBL/GenBank/DDBJ databases">
        <title>Pervasive Adenine N6-methylation of Active Genes in Fungi.</title>
        <authorList>
            <consortium name="DOE Joint Genome Institute"/>
            <person name="Mondo S.J."/>
            <person name="Dannebaum R.O."/>
            <person name="Kuo R.C."/>
            <person name="Labutti K."/>
            <person name="Haridas S."/>
            <person name="Kuo A."/>
            <person name="Salamov A."/>
            <person name="Ahrendt S.R."/>
            <person name="Lipzen A."/>
            <person name="Sullivan W."/>
            <person name="Andreopoulos W.B."/>
            <person name="Clum A."/>
            <person name="Lindquist E."/>
            <person name="Daum C."/>
            <person name="Ramamoorthy G.K."/>
            <person name="Gryganskyi A."/>
            <person name="Culley D."/>
            <person name="Magnuson J.K."/>
            <person name="James T.Y."/>
            <person name="O'Malley M.A."/>
            <person name="Stajich J.E."/>
            <person name="Spatafora J.W."/>
            <person name="Visel A."/>
            <person name="Grigoriev I.V."/>
        </authorList>
    </citation>
    <scope>NUCLEOTIDE SEQUENCE [LARGE SCALE GENOMIC DNA]</scope>
    <source>
        <strain evidence="2 3">CBS 115471</strain>
    </source>
</reference>
<comment type="caution">
    <text evidence="2">The sequence shown here is derived from an EMBL/GenBank/DDBJ whole genome shotgun (WGS) entry which is preliminary data.</text>
</comment>
<dbReference type="InterPro" id="IPR010730">
    <property type="entry name" value="HET"/>
</dbReference>
<dbReference type="InterPro" id="IPR052895">
    <property type="entry name" value="HetReg/Transcr_Mod"/>
</dbReference>
<keyword evidence="3" id="KW-1185">Reference proteome</keyword>
<accession>A0A1Y2A5Q1</accession>
<proteinExistence type="predicted"/>
<evidence type="ECO:0000313" key="2">
    <source>
        <dbReference type="EMBL" id="ORY17823.1"/>
    </source>
</evidence>
<feature type="domain" description="Heterokaryon incompatibility" evidence="1">
    <location>
        <begin position="2"/>
        <end position="72"/>
    </location>
</feature>
<dbReference type="PANTHER" id="PTHR24148">
    <property type="entry name" value="ANKYRIN REPEAT DOMAIN-CONTAINING PROTEIN 39 HOMOLOG-RELATED"/>
    <property type="match status" value="1"/>
</dbReference>
<dbReference type="Pfam" id="PF26639">
    <property type="entry name" value="Het-6_barrel"/>
    <property type="match status" value="1"/>
</dbReference>
<dbReference type="EMBL" id="MCFA01000010">
    <property type="protein sequence ID" value="ORY17823.1"/>
    <property type="molecule type" value="Genomic_DNA"/>
</dbReference>
<dbReference type="OrthoDB" id="2157530at2759"/>
<dbReference type="Pfam" id="PF06985">
    <property type="entry name" value="HET"/>
    <property type="match status" value="1"/>
</dbReference>
<name>A0A1Y2A5Q1_9PLEO</name>
<sequence>MHQVEMMRSIYEKAAQVLVWLGGPFEHSDMGMDLVEHLAYRSSDDNLPPRAARAYIELLDRPYWDRMWIMQEVAVASADPLIGCGSRWVSWSCWELACTNMQDLLRYVDFFDAENEDDLADILRPLFDDPILIIKFFMLDVVRRQVQGNMDDIRSSFVSDLFDQFHDKCASDPRDYIYATLGLLQQYWETQKMELKNVISPDYTKSVSQVYCEAFKMYAELEGTLEIFHLRSHTRNIQLPSWVPDFSARRTSRYPVNSIRSREWMASGKLRVPGEFTFRISHDFTTLHAQGAILDSIKETIDLQDIRRTPFQILAQIHRKIAERSGGFREAASADPDEIDLIWQTVIGEPGVPYDWLRVDRIVFSERYFGQIDETLERHPNEAYHDLPVYVRMFLDALCDGISFDASTPHRTFFITETGRLGLGPPESSKGDIVGILRGCKMPVILRPTGPGFSFVGTTLVPGIMRGEAVPDVESGDGWKEIVLK</sequence>
<organism evidence="2 3">
    <name type="scientific">Clohesyomyces aquaticus</name>
    <dbReference type="NCBI Taxonomy" id="1231657"/>
    <lineage>
        <taxon>Eukaryota</taxon>
        <taxon>Fungi</taxon>
        <taxon>Dikarya</taxon>
        <taxon>Ascomycota</taxon>
        <taxon>Pezizomycotina</taxon>
        <taxon>Dothideomycetes</taxon>
        <taxon>Pleosporomycetidae</taxon>
        <taxon>Pleosporales</taxon>
        <taxon>Lindgomycetaceae</taxon>
        <taxon>Clohesyomyces</taxon>
    </lineage>
</organism>
<dbReference type="Proteomes" id="UP000193144">
    <property type="component" value="Unassembled WGS sequence"/>
</dbReference>
<evidence type="ECO:0000313" key="3">
    <source>
        <dbReference type="Proteomes" id="UP000193144"/>
    </source>
</evidence>
<dbReference type="AlphaFoldDB" id="A0A1Y2A5Q1"/>
<dbReference type="PANTHER" id="PTHR24148:SF73">
    <property type="entry name" value="HET DOMAIN PROTEIN (AFU_ORTHOLOGUE AFUA_8G01020)"/>
    <property type="match status" value="1"/>
</dbReference>
<dbReference type="STRING" id="1231657.A0A1Y2A5Q1"/>
<evidence type="ECO:0000259" key="1">
    <source>
        <dbReference type="Pfam" id="PF06985"/>
    </source>
</evidence>